<dbReference type="PANTHER" id="PTHR48079:SF6">
    <property type="entry name" value="NAD(P)-BINDING DOMAIN-CONTAINING PROTEIN-RELATED"/>
    <property type="match status" value="1"/>
</dbReference>
<evidence type="ECO:0000313" key="3">
    <source>
        <dbReference type="Proteomes" id="UP001449657"/>
    </source>
</evidence>
<evidence type="ECO:0000259" key="1">
    <source>
        <dbReference type="Pfam" id="PF01370"/>
    </source>
</evidence>
<keyword evidence="3" id="KW-1185">Reference proteome</keyword>
<protein>
    <submittedName>
        <fullName evidence="2">NAD-dependent epimerase/dehydratase family protein</fullName>
    </submittedName>
</protein>
<dbReference type="Gene3D" id="3.40.50.720">
    <property type="entry name" value="NAD(P)-binding Rossmann-like Domain"/>
    <property type="match status" value="1"/>
</dbReference>
<dbReference type="SUPFAM" id="SSF51735">
    <property type="entry name" value="NAD(P)-binding Rossmann-fold domains"/>
    <property type="match status" value="1"/>
</dbReference>
<dbReference type="RefSeq" id="WP_341839888.1">
    <property type="nucleotide sequence ID" value="NZ_CP149792.1"/>
</dbReference>
<reference evidence="2 3" key="1">
    <citation type="submission" date="2024-03" db="EMBL/GenBank/DDBJ databases">
        <title>Chitinophaga caseinilytica sp. nov., a casein hydrolysing bacterium isolated from forest soil.</title>
        <authorList>
            <person name="Lee D.S."/>
            <person name="Han D.M."/>
            <person name="Baek J.H."/>
            <person name="Choi D.G."/>
            <person name="Jeon J.H."/>
            <person name="Jeon C.O."/>
        </authorList>
    </citation>
    <scope>NUCLEOTIDE SEQUENCE [LARGE SCALE GENOMIC DNA]</scope>
    <source>
        <strain evidence="2 3">KACC 19118</strain>
    </source>
</reference>
<evidence type="ECO:0000313" key="2">
    <source>
        <dbReference type="EMBL" id="WZN45133.1"/>
    </source>
</evidence>
<name>A0ABZ2YZ26_9BACT</name>
<proteinExistence type="predicted"/>
<sequence>MALHTLLGANGTIASALLPVLQAEGQQVRLVSRNPKPVPGTESIAADVLDYEQVLHAVKGSDIVYMLVGIQYNASVWERDWPVIMRNVINACKAANARLIFFDNAYMYGKVDGDITETTPYRPVSRKGKVRAGVAQMLEAEMRSGALKGIIARAVDFYGPGVTDKSAAGVLVFANMKKGKKAQWFLNADVPRSYNYTPDAARALYMLSQSEDAFGQIWHLPCVSPALTGRQFIQLAAKEMGATNSVTVLPKWLLKVIGWFNPFMREMQEMQYQDAFPFRFSSSKFEKHFHFTPTSYEAGVKATAQWYLAQP</sequence>
<dbReference type="EMBL" id="CP150096">
    <property type="protein sequence ID" value="WZN45133.1"/>
    <property type="molecule type" value="Genomic_DNA"/>
</dbReference>
<dbReference type="PANTHER" id="PTHR48079">
    <property type="entry name" value="PROTEIN YEEZ"/>
    <property type="match status" value="1"/>
</dbReference>
<organism evidence="2 3">
    <name type="scientific">Chitinophaga caseinilytica</name>
    <dbReference type="NCBI Taxonomy" id="2267521"/>
    <lineage>
        <taxon>Bacteria</taxon>
        <taxon>Pseudomonadati</taxon>
        <taxon>Bacteroidota</taxon>
        <taxon>Chitinophagia</taxon>
        <taxon>Chitinophagales</taxon>
        <taxon>Chitinophagaceae</taxon>
        <taxon>Chitinophaga</taxon>
    </lineage>
</organism>
<dbReference type="Pfam" id="PF01370">
    <property type="entry name" value="Epimerase"/>
    <property type="match status" value="1"/>
</dbReference>
<dbReference type="InterPro" id="IPR036291">
    <property type="entry name" value="NAD(P)-bd_dom_sf"/>
</dbReference>
<dbReference type="InterPro" id="IPR001509">
    <property type="entry name" value="Epimerase_deHydtase"/>
</dbReference>
<dbReference type="InterPro" id="IPR051783">
    <property type="entry name" value="NAD(P)-dependent_oxidoreduct"/>
</dbReference>
<accession>A0ABZ2YZ26</accession>
<gene>
    <name evidence="2" type="ORF">WJU22_19740</name>
</gene>
<feature type="domain" description="NAD-dependent epimerase/dehydratase" evidence="1">
    <location>
        <begin position="6"/>
        <end position="213"/>
    </location>
</feature>
<dbReference type="Proteomes" id="UP001449657">
    <property type="component" value="Chromosome"/>
</dbReference>